<gene>
    <name evidence="1" type="ORF">HPB47_011892</name>
</gene>
<evidence type="ECO:0000313" key="2">
    <source>
        <dbReference type="Proteomes" id="UP000805193"/>
    </source>
</evidence>
<name>A0AC60NV52_IXOPE</name>
<evidence type="ECO:0000313" key="1">
    <source>
        <dbReference type="EMBL" id="KAG0410983.1"/>
    </source>
</evidence>
<dbReference type="EMBL" id="JABSTQ010011469">
    <property type="protein sequence ID" value="KAG0410983.1"/>
    <property type="molecule type" value="Genomic_DNA"/>
</dbReference>
<accession>A0AC60NV52</accession>
<organism evidence="1 2">
    <name type="scientific">Ixodes persulcatus</name>
    <name type="common">Taiga tick</name>
    <dbReference type="NCBI Taxonomy" id="34615"/>
    <lineage>
        <taxon>Eukaryota</taxon>
        <taxon>Metazoa</taxon>
        <taxon>Ecdysozoa</taxon>
        <taxon>Arthropoda</taxon>
        <taxon>Chelicerata</taxon>
        <taxon>Arachnida</taxon>
        <taxon>Acari</taxon>
        <taxon>Parasitiformes</taxon>
        <taxon>Ixodida</taxon>
        <taxon>Ixodoidea</taxon>
        <taxon>Ixodidae</taxon>
        <taxon>Ixodinae</taxon>
        <taxon>Ixodes</taxon>
    </lineage>
</organism>
<reference evidence="1 2" key="1">
    <citation type="journal article" date="2020" name="Cell">
        <title>Large-Scale Comparative Analyses of Tick Genomes Elucidate Their Genetic Diversity and Vector Capacities.</title>
        <authorList>
            <consortium name="Tick Genome and Microbiome Consortium (TIGMIC)"/>
            <person name="Jia N."/>
            <person name="Wang J."/>
            <person name="Shi W."/>
            <person name="Du L."/>
            <person name="Sun Y."/>
            <person name="Zhan W."/>
            <person name="Jiang J.F."/>
            <person name="Wang Q."/>
            <person name="Zhang B."/>
            <person name="Ji P."/>
            <person name="Bell-Sakyi L."/>
            <person name="Cui X.M."/>
            <person name="Yuan T.T."/>
            <person name="Jiang B.G."/>
            <person name="Yang W.F."/>
            <person name="Lam T.T."/>
            <person name="Chang Q.C."/>
            <person name="Ding S.J."/>
            <person name="Wang X.J."/>
            <person name="Zhu J.G."/>
            <person name="Ruan X.D."/>
            <person name="Zhao L."/>
            <person name="Wei J.T."/>
            <person name="Ye R.Z."/>
            <person name="Que T.C."/>
            <person name="Du C.H."/>
            <person name="Zhou Y.H."/>
            <person name="Cheng J.X."/>
            <person name="Dai P.F."/>
            <person name="Guo W.B."/>
            <person name="Han X.H."/>
            <person name="Huang E.J."/>
            <person name="Li L.F."/>
            <person name="Wei W."/>
            <person name="Gao Y.C."/>
            <person name="Liu J.Z."/>
            <person name="Shao H.Z."/>
            <person name="Wang X."/>
            <person name="Wang C.C."/>
            <person name="Yang T.C."/>
            <person name="Huo Q.B."/>
            <person name="Li W."/>
            <person name="Chen H.Y."/>
            <person name="Chen S.E."/>
            <person name="Zhou L.G."/>
            <person name="Ni X.B."/>
            <person name="Tian J.H."/>
            <person name="Sheng Y."/>
            <person name="Liu T."/>
            <person name="Pan Y.S."/>
            <person name="Xia L.Y."/>
            <person name="Li J."/>
            <person name="Zhao F."/>
            <person name="Cao W.C."/>
        </authorList>
    </citation>
    <scope>NUCLEOTIDE SEQUENCE [LARGE SCALE GENOMIC DNA]</scope>
    <source>
        <strain evidence="1">Iper-2018</strain>
    </source>
</reference>
<keyword evidence="2" id="KW-1185">Reference proteome</keyword>
<comment type="caution">
    <text evidence="1">The sequence shown here is derived from an EMBL/GenBank/DDBJ whole genome shotgun (WGS) entry which is preliminary data.</text>
</comment>
<proteinExistence type="predicted"/>
<sequence>MTVKCIGFGPKENKDKFFIYTVVSGVKGSGHAEAEQPCYPARSHVLRGGTFLEFRRHTLWLRTPSESLMFGREE</sequence>
<dbReference type="Proteomes" id="UP000805193">
    <property type="component" value="Unassembled WGS sequence"/>
</dbReference>
<protein>
    <submittedName>
        <fullName evidence="1">Uncharacterized protein</fullName>
    </submittedName>
</protein>